<accession>A0A6A3PAV3</accession>
<dbReference type="PANTHER" id="PTHR40866">
    <property type="entry name" value="BED-TYPE DOMAIN-CONTAINING PROTEIN"/>
    <property type="match status" value="1"/>
</dbReference>
<evidence type="ECO:0000313" key="2">
    <source>
        <dbReference type="Proteomes" id="UP000429607"/>
    </source>
</evidence>
<dbReference type="AlphaFoldDB" id="A0A6A3PAV3"/>
<proteinExistence type="predicted"/>
<organism evidence="1 2">
    <name type="scientific">Phytophthora rubi</name>
    <dbReference type="NCBI Taxonomy" id="129364"/>
    <lineage>
        <taxon>Eukaryota</taxon>
        <taxon>Sar</taxon>
        <taxon>Stramenopiles</taxon>
        <taxon>Oomycota</taxon>
        <taxon>Peronosporomycetes</taxon>
        <taxon>Peronosporales</taxon>
        <taxon>Peronosporaceae</taxon>
        <taxon>Phytophthora</taxon>
    </lineage>
</organism>
<comment type="caution">
    <text evidence="1">The sequence shown here is derived from an EMBL/GenBank/DDBJ whole genome shotgun (WGS) entry which is preliminary data.</text>
</comment>
<evidence type="ECO:0008006" key="3">
    <source>
        <dbReference type="Google" id="ProtNLM"/>
    </source>
</evidence>
<dbReference type="PANTHER" id="PTHR40866:SF1">
    <property type="entry name" value="BED-TYPE DOMAIN-CONTAINING PROTEIN"/>
    <property type="match status" value="1"/>
</dbReference>
<dbReference type="InterPro" id="IPR012337">
    <property type="entry name" value="RNaseH-like_sf"/>
</dbReference>
<evidence type="ECO:0000313" key="1">
    <source>
        <dbReference type="EMBL" id="KAE9052818.1"/>
    </source>
</evidence>
<name>A0A6A3PAV3_9STRA</name>
<reference evidence="1 2" key="1">
    <citation type="submission" date="2018-09" db="EMBL/GenBank/DDBJ databases">
        <title>Genomic investigation of the strawberry pathogen Phytophthora fragariae indicates pathogenicity is determined by transcriptional variation in three key races.</title>
        <authorList>
            <person name="Adams T.M."/>
            <person name="Armitage A.D."/>
            <person name="Sobczyk M.K."/>
            <person name="Bates H.J."/>
            <person name="Dunwell J.M."/>
            <person name="Nellist C.F."/>
            <person name="Harrison R.J."/>
        </authorList>
    </citation>
    <scope>NUCLEOTIDE SEQUENCE [LARGE SCALE GENOMIC DNA]</scope>
    <source>
        <strain evidence="1 2">SCRP249</strain>
    </source>
</reference>
<dbReference type="Proteomes" id="UP000429607">
    <property type="component" value="Unassembled WGS sequence"/>
</dbReference>
<gene>
    <name evidence="1" type="ORF">PR001_g138</name>
</gene>
<sequence length="72" mass="8195">MIPPTSNIVERLFSQCKLVLTPQRHSMHPTNFEQLAFLRVNRSMRDVSSVAGVTAEHPELVESIQVDRSEAY</sequence>
<protein>
    <recommendedName>
        <fullName evidence="3">HAT C-terminal dimerisation domain-containing protein</fullName>
    </recommendedName>
</protein>
<dbReference type="EMBL" id="QXFV01000003">
    <property type="protein sequence ID" value="KAE9052818.1"/>
    <property type="molecule type" value="Genomic_DNA"/>
</dbReference>
<dbReference type="SUPFAM" id="SSF53098">
    <property type="entry name" value="Ribonuclease H-like"/>
    <property type="match status" value="1"/>
</dbReference>